<name>A0A0C9YAT9_9AGAM</name>
<gene>
    <name evidence="1" type="ORF">PISMIDRAFT_690582</name>
</gene>
<dbReference type="HOGENOM" id="CLU_2518733_0_0_1"/>
<proteinExistence type="predicted"/>
<sequence>MPHPHTNNVRIEPYLRIPSRQYYRFRPCASFANARSTEYEGLPAPRVGAVGPYVDILGTGMPSRSTDSQFVNRKGLEVMSGEYEQV</sequence>
<keyword evidence="2" id="KW-1185">Reference proteome</keyword>
<accession>A0A0C9YAT9</accession>
<evidence type="ECO:0000313" key="1">
    <source>
        <dbReference type="EMBL" id="KIK11094.1"/>
    </source>
</evidence>
<evidence type="ECO:0000313" key="2">
    <source>
        <dbReference type="Proteomes" id="UP000054018"/>
    </source>
</evidence>
<reference evidence="2" key="2">
    <citation type="submission" date="2015-01" db="EMBL/GenBank/DDBJ databases">
        <title>Evolutionary Origins and Diversification of the Mycorrhizal Mutualists.</title>
        <authorList>
            <consortium name="DOE Joint Genome Institute"/>
            <consortium name="Mycorrhizal Genomics Consortium"/>
            <person name="Kohler A."/>
            <person name="Kuo A."/>
            <person name="Nagy L.G."/>
            <person name="Floudas D."/>
            <person name="Copeland A."/>
            <person name="Barry K.W."/>
            <person name="Cichocki N."/>
            <person name="Veneault-Fourrey C."/>
            <person name="LaButti K."/>
            <person name="Lindquist E.A."/>
            <person name="Lipzen A."/>
            <person name="Lundell T."/>
            <person name="Morin E."/>
            <person name="Murat C."/>
            <person name="Riley R."/>
            <person name="Ohm R."/>
            <person name="Sun H."/>
            <person name="Tunlid A."/>
            <person name="Henrissat B."/>
            <person name="Grigoriev I.V."/>
            <person name="Hibbett D.S."/>
            <person name="Martin F."/>
        </authorList>
    </citation>
    <scope>NUCLEOTIDE SEQUENCE [LARGE SCALE GENOMIC DNA]</scope>
    <source>
        <strain evidence="2">441</strain>
    </source>
</reference>
<dbReference type="EMBL" id="KN834302">
    <property type="protein sequence ID" value="KIK11094.1"/>
    <property type="molecule type" value="Genomic_DNA"/>
</dbReference>
<dbReference type="AlphaFoldDB" id="A0A0C9YAT9"/>
<reference evidence="1 2" key="1">
    <citation type="submission" date="2014-04" db="EMBL/GenBank/DDBJ databases">
        <authorList>
            <consortium name="DOE Joint Genome Institute"/>
            <person name="Kuo A."/>
            <person name="Kohler A."/>
            <person name="Costa M.D."/>
            <person name="Nagy L.G."/>
            <person name="Floudas D."/>
            <person name="Copeland A."/>
            <person name="Barry K.W."/>
            <person name="Cichocki N."/>
            <person name="Veneault-Fourrey C."/>
            <person name="LaButti K."/>
            <person name="Lindquist E.A."/>
            <person name="Lipzen A."/>
            <person name="Lundell T."/>
            <person name="Morin E."/>
            <person name="Murat C."/>
            <person name="Sun H."/>
            <person name="Tunlid A."/>
            <person name="Henrissat B."/>
            <person name="Grigoriev I.V."/>
            <person name="Hibbett D.S."/>
            <person name="Martin F."/>
            <person name="Nordberg H.P."/>
            <person name="Cantor M.N."/>
            <person name="Hua S.X."/>
        </authorList>
    </citation>
    <scope>NUCLEOTIDE SEQUENCE [LARGE SCALE GENOMIC DNA]</scope>
    <source>
        <strain evidence="1 2">441</strain>
    </source>
</reference>
<organism evidence="1 2">
    <name type="scientific">Pisolithus microcarpus 441</name>
    <dbReference type="NCBI Taxonomy" id="765257"/>
    <lineage>
        <taxon>Eukaryota</taxon>
        <taxon>Fungi</taxon>
        <taxon>Dikarya</taxon>
        <taxon>Basidiomycota</taxon>
        <taxon>Agaricomycotina</taxon>
        <taxon>Agaricomycetes</taxon>
        <taxon>Agaricomycetidae</taxon>
        <taxon>Boletales</taxon>
        <taxon>Sclerodermatineae</taxon>
        <taxon>Pisolithaceae</taxon>
        <taxon>Pisolithus</taxon>
    </lineage>
</organism>
<dbReference type="Proteomes" id="UP000054018">
    <property type="component" value="Unassembled WGS sequence"/>
</dbReference>
<protein>
    <submittedName>
        <fullName evidence="1">Uncharacterized protein</fullName>
    </submittedName>
</protein>